<feature type="transmembrane region" description="Helical" evidence="6">
    <location>
        <begin position="149"/>
        <end position="167"/>
    </location>
</feature>
<accession>A0ABW1UNS2</accession>
<evidence type="ECO:0000256" key="5">
    <source>
        <dbReference type="ARBA" id="ARBA00023136"/>
    </source>
</evidence>
<evidence type="ECO:0000313" key="7">
    <source>
        <dbReference type="EMBL" id="MFC6314414.1"/>
    </source>
</evidence>
<dbReference type="InterPro" id="IPR005744">
    <property type="entry name" value="Hy-lIII"/>
</dbReference>
<comment type="caution">
    <text evidence="7">The sequence shown here is derived from an EMBL/GenBank/DDBJ whole genome shotgun (WGS) entry which is preliminary data.</text>
</comment>
<gene>
    <name evidence="7" type="ORF">ACFQHW_02390</name>
</gene>
<evidence type="ECO:0000256" key="4">
    <source>
        <dbReference type="ARBA" id="ARBA00022989"/>
    </source>
</evidence>
<evidence type="ECO:0000256" key="1">
    <source>
        <dbReference type="ARBA" id="ARBA00004127"/>
    </source>
</evidence>
<keyword evidence="4 6" id="KW-1133">Transmembrane helix</keyword>
<dbReference type="RefSeq" id="WP_125599563.1">
    <property type="nucleotide sequence ID" value="NZ_JBHSSM010000007.1"/>
</dbReference>
<comment type="similarity">
    <text evidence="2">Belongs to the UPF0073 (Hly-III) family.</text>
</comment>
<name>A0ABW1UNS2_9LACO</name>
<evidence type="ECO:0000313" key="8">
    <source>
        <dbReference type="Proteomes" id="UP001596310"/>
    </source>
</evidence>
<evidence type="ECO:0000256" key="6">
    <source>
        <dbReference type="SAM" id="Phobius"/>
    </source>
</evidence>
<keyword evidence="5 6" id="KW-0472">Membrane</keyword>
<feature type="transmembrane region" description="Helical" evidence="6">
    <location>
        <begin position="173"/>
        <end position="191"/>
    </location>
</feature>
<dbReference type="PANTHER" id="PTHR20855:SF129">
    <property type="entry name" value="HEMOLYSIN-3 HOMOLOG"/>
    <property type="match status" value="1"/>
</dbReference>
<feature type="transmembrane region" description="Helical" evidence="6">
    <location>
        <begin position="20"/>
        <end position="45"/>
    </location>
</feature>
<sequence>MTTAKKLFVAPQHPTKRYQILNEVFSAITHGIGVGLAITALVLLVLKASGTQDTMRIVTFTIYGVSLVVLYLCSTLYHSLIFTRARHVFQIFDHSSIFILIAGTYTPYTLVAIGGWQGWAMFGGIWGLALLGILYKIFVVGKHPIFETLLYVVMGWLVIISAKPLAAAIGMKGLWLLIGGGIAYTFGALLYSMRGIKFIHVIWHLFVLLGSILMFFSVYLYV</sequence>
<evidence type="ECO:0000256" key="2">
    <source>
        <dbReference type="ARBA" id="ARBA00008488"/>
    </source>
</evidence>
<dbReference type="Proteomes" id="UP001596310">
    <property type="component" value="Unassembled WGS sequence"/>
</dbReference>
<evidence type="ECO:0000256" key="3">
    <source>
        <dbReference type="ARBA" id="ARBA00022692"/>
    </source>
</evidence>
<protein>
    <submittedName>
        <fullName evidence="7">Hemolysin III family protein</fullName>
    </submittedName>
</protein>
<feature type="transmembrane region" description="Helical" evidence="6">
    <location>
        <begin position="57"/>
        <end position="79"/>
    </location>
</feature>
<keyword evidence="3 6" id="KW-0812">Transmembrane</keyword>
<feature type="transmembrane region" description="Helical" evidence="6">
    <location>
        <begin position="198"/>
        <end position="221"/>
    </location>
</feature>
<dbReference type="NCBIfam" id="TIGR01065">
    <property type="entry name" value="hlyIII"/>
    <property type="match status" value="1"/>
</dbReference>
<dbReference type="Pfam" id="PF03006">
    <property type="entry name" value="HlyIII"/>
    <property type="match status" value="1"/>
</dbReference>
<dbReference type="EMBL" id="JBHSSM010000007">
    <property type="protein sequence ID" value="MFC6314414.1"/>
    <property type="molecule type" value="Genomic_DNA"/>
</dbReference>
<proteinExistence type="inferred from homology"/>
<comment type="subcellular location">
    <subcellularLocation>
        <location evidence="1">Endomembrane system</location>
        <topology evidence="1">Multi-pass membrane protein</topology>
    </subcellularLocation>
</comment>
<dbReference type="InterPro" id="IPR004254">
    <property type="entry name" value="AdipoR/HlyIII-related"/>
</dbReference>
<feature type="transmembrane region" description="Helical" evidence="6">
    <location>
        <begin position="91"/>
        <end position="113"/>
    </location>
</feature>
<reference evidence="8" key="1">
    <citation type="journal article" date="2019" name="Int. J. Syst. Evol. Microbiol.">
        <title>The Global Catalogue of Microorganisms (GCM) 10K type strain sequencing project: providing services to taxonomists for standard genome sequencing and annotation.</title>
        <authorList>
            <consortium name="The Broad Institute Genomics Platform"/>
            <consortium name="The Broad Institute Genome Sequencing Center for Infectious Disease"/>
            <person name="Wu L."/>
            <person name="Ma J."/>
        </authorList>
    </citation>
    <scope>NUCLEOTIDE SEQUENCE [LARGE SCALE GENOMIC DNA]</scope>
    <source>
        <strain evidence="8">CCM 8897</strain>
    </source>
</reference>
<organism evidence="7 8">
    <name type="scientific">Lapidilactobacillus achengensis</name>
    <dbReference type="NCBI Taxonomy" id="2486000"/>
    <lineage>
        <taxon>Bacteria</taxon>
        <taxon>Bacillati</taxon>
        <taxon>Bacillota</taxon>
        <taxon>Bacilli</taxon>
        <taxon>Lactobacillales</taxon>
        <taxon>Lactobacillaceae</taxon>
        <taxon>Lapidilactobacillus</taxon>
    </lineage>
</organism>
<keyword evidence="8" id="KW-1185">Reference proteome</keyword>
<feature type="transmembrane region" description="Helical" evidence="6">
    <location>
        <begin position="119"/>
        <end position="137"/>
    </location>
</feature>
<dbReference type="PANTHER" id="PTHR20855">
    <property type="entry name" value="ADIPOR/PROGESTIN RECEPTOR-RELATED"/>
    <property type="match status" value="1"/>
</dbReference>